<feature type="domain" description="PI3K/PI4K catalytic" evidence="7">
    <location>
        <begin position="100"/>
        <end position="377"/>
    </location>
</feature>
<dbReference type="SMR" id="A0A8T3C9A2"/>
<keyword evidence="4" id="KW-0547">Nucleotide-binding</keyword>
<reference evidence="8" key="1">
    <citation type="journal article" date="2022" name="Front. Genet.">
        <title>Chromosome-Scale Assembly of the Dendrobium nobile Genome Provides Insights Into the Molecular Mechanism of the Biosynthesis of the Medicinal Active Ingredient of Dendrobium.</title>
        <authorList>
            <person name="Xu Q."/>
            <person name="Niu S.-C."/>
            <person name="Li K.-L."/>
            <person name="Zheng P.-J."/>
            <person name="Zhang X.-J."/>
            <person name="Jia Y."/>
            <person name="Liu Y."/>
            <person name="Niu Y.-X."/>
            <person name="Yu L.-H."/>
            <person name="Chen D.-F."/>
            <person name="Zhang G.-Q."/>
        </authorList>
    </citation>
    <scope>NUCLEOTIDE SEQUENCE</scope>
    <source>
        <tissue evidence="8">Leaf</tissue>
    </source>
</reference>
<comment type="similarity">
    <text evidence="1">Belongs to the PI3/PI4-kinase family. Type II PI4K subfamily.</text>
</comment>
<keyword evidence="6" id="KW-0067">ATP-binding</keyword>
<keyword evidence="3" id="KW-0808">Transferase</keyword>
<evidence type="ECO:0000256" key="5">
    <source>
        <dbReference type="ARBA" id="ARBA00022777"/>
    </source>
</evidence>
<organism evidence="8 9">
    <name type="scientific">Dendrobium nobile</name>
    <name type="common">Orchid</name>
    <dbReference type="NCBI Taxonomy" id="94219"/>
    <lineage>
        <taxon>Eukaryota</taxon>
        <taxon>Viridiplantae</taxon>
        <taxon>Streptophyta</taxon>
        <taxon>Embryophyta</taxon>
        <taxon>Tracheophyta</taxon>
        <taxon>Spermatophyta</taxon>
        <taxon>Magnoliopsida</taxon>
        <taxon>Liliopsida</taxon>
        <taxon>Asparagales</taxon>
        <taxon>Orchidaceae</taxon>
        <taxon>Epidendroideae</taxon>
        <taxon>Malaxideae</taxon>
        <taxon>Dendrobiinae</taxon>
        <taxon>Dendrobium</taxon>
    </lineage>
</organism>
<evidence type="ECO:0000313" key="8">
    <source>
        <dbReference type="EMBL" id="KAI0527543.1"/>
    </source>
</evidence>
<evidence type="ECO:0000256" key="1">
    <source>
        <dbReference type="ARBA" id="ARBA00008941"/>
    </source>
</evidence>
<evidence type="ECO:0000259" key="7">
    <source>
        <dbReference type="PROSITE" id="PS50290"/>
    </source>
</evidence>
<keyword evidence="5" id="KW-0418">Kinase</keyword>
<name>A0A8T3C9A2_DENNO</name>
<keyword evidence="9" id="KW-1185">Reference proteome</keyword>
<protein>
    <recommendedName>
        <fullName evidence="2">1-phosphatidylinositol 4-kinase</fullName>
        <ecNumber evidence="2">2.7.1.67</ecNumber>
    </recommendedName>
</protein>
<dbReference type="PANTHER" id="PTHR45800">
    <property type="entry name" value="PHOSPHATIDYLINOSITOL 4-KINASE GAMMA"/>
    <property type="match status" value="1"/>
</dbReference>
<accession>A0A8T3C9A2</accession>
<dbReference type="PROSITE" id="PS50290">
    <property type="entry name" value="PI3_4_KINASE_3"/>
    <property type="match status" value="1"/>
</dbReference>
<dbReference type="InterPro" id="IPR000403">
    <property type="entry name" value="PI3/4_kinase_cat_dom"/>
</dbReference>
<dbReference type="AlphaFoldDB" id="A0A8T3C9A2"/>
<comment type="caution">
    <text evidence="8">The sequence shown here is derived from an EMBL/GenBank/DDBJ whole genome shotgun (WGS) entry which is preliminary data.</text>
</comment>
<dbReference type="PANTHER" id="PTHR45800:SF21">
    <property type="entry name" value="PHOSPHATIDYLINOSITOL 4-KINASE GAMMA 8"/>
    <property type="match status" value="1"/>
</dbReference>
<dbReference type="EMBL" id="JAGYWB010000003">
    <property type="protein sequence ID" value="KAI0527543.1"/>
    <property type="molecule type" value="Genomic_DNA"/>
</dbReference>
<proteinExistence type="inferred from homology"/>
<dbReference type="InterPro" id="IPR044571">
    <property type="entry name" value="P4KG1-8"/>
</dbReference>
<evidence type="ECO:0000313" key="9">
    <source>
        <dbReference type="Proteomes" id="UP000829196"/>
    </source>
</evidence>
<evidence type="ECO:0000256" key="6">
    <source>
        <dbReference type="ARBA" id="ARBA00022840"/>
    </source>
</evidence>
<dbReference type="EC" id="2.7.1.67" evidence="2"/>
<sequence>MTTGPWNRAPTMALTAAGCHHLPGGGSGSGFKRYHFCSFDHPDLLSFPPTSLFQRSRSTPCLLSSASTEDDVASVEIVGGRSGPGIRALVAEAAATLTFGACPVPTETGLGSAYFLDDQAGDCVAVVKPVVIDDNEQMAFPSSCIRACETGAREAAAYLLDHGAFAGVPPTALIRISHHSFPPAQSVASIQRFVPHDCDAGDVGPSRFSVSSVHRIAILDIRLLNTDRHAGNLLVKKHRIDKNRRFEGGDLTTELVPIDHGLCLPELLDDPYFEWLHWPQAAVPFSDQVIEYVSKLDPFKDAELLRTELPSIREPAIRILILCTIFLKKAVDYGLCLSEIGRMMTRESCRLEAGESVLETLCKKTEESIEAESQLSDNEEGEFAEGDERKEYQFSMDCGDEDKLLIPLLLSKKSLDPFQEEEEERGKGMMMKSLSFSDGERVQRSKMISFKSKSEEQWKLFLERFEKLLPEAFDQERKRMKTKLRLVSSC</sequence>
<gene>
    <name evidence="8" type="ORF">KFK09_003147</name>
</gene>
<dbReference type="GO" id="GO:0005524">
    <property type="term" value="F:ATP binding"/>
    <property type="evidence" value="ECO:0007669"/>
    <property type="project" value="UniProtKB-KW"/>
</dbReference>
<dbReference type="GO" id="GO:0004430">
    <property type="term" value="F:1-phosphatidylinositol 4-kinase activity"/>
    <property type="evidence" value="ECO:0007669"/>
    <property type="project" value="UniProtKB-EC"/>
</dbReference>
<dbReference type="OrthoDB" id="5839at2759"/>
<dbReference type="Pfam" id="PF00454">
    <property type="entry name" value="PI3_PI4_kinase"/>
    <property type="match status" value="1"/>
</dbReference>
<evidence type="ECO:0000256" key="4">
    <source>
        <dbReference type="ARBA" id="ARBA00022741"/>
    </source>
</evidence>
<dbReference type="Proteomes" id="UP000829196">
    <property type="component" value="Unassembled WGS sequence"/>
</dbReference>
<evidence type="ECO:0000256" key="2">
    <source>
        <dbReference type="ARBA" id="ARBA00012169"/>
    </source>
</evidence>
<evidence type="ECO:0000256" key="3">
    <source>
        <dbReference type="ARBA" id="ARBA00022679"/>
    </source>
</evidence>